<reference evidence="23" key="1">
    <citation type="submission" date="2019-06" db="EMBL/GenBank/DDBJ databases">
        <authorList>
            <person name="Adameyko K."/>
            <person name="Finoshin A."/>
            <person name="Mikhailov K."/>
            <person name="Kravchuk O."/>
            <person name="Gusev O."/>
            <person name="Shagimardanova E."/>
            <person name="Lyupina Y."/>
        </authorList>
    </citation>
    <scope>NUCLEOTIDE SEQUENCE</scope>
</reference>
<keyword evidence="12 20" id="KW-0350">Heme biosynthesis</keyword>
<dbReference type="GO" id="GO:0006782">
    <property type="term" value="P:protoporphyrinogen IX biosynthetic process"/>
    <property type="evidence" value="ECO:0007669"/>
    <property type="project" value="UniProtKB-UniRule"/>
</dbReference>
<evidence type="ECO:0000256" key="18">
    <source>
        <dbReference type="ARBA" id="ARBA00049013"/>
    </source>
</evidence>
<dbReference type="EC" id="2.3.1.37" evidence="6 20"/>
<keyword evidence="13" id="KW-0472">Membrane</keyword>
<dbReference type="PANTHER" id="PTHR13693">
    <property type="entry name" value="CLASS II AMINOTRANSFERASE/8-AMINO-7-OXONONANOATE SYNTHASE"/>
    <property type="match status" value="1"/>
</dbReference>
<evidence type="ECO:0000256" key="11">
    <source>
        <dbReference type="ARBA" id="ARBA00023128"/>
    </source>
</evidence>
<feature type="domain" description="5-aminolevulinate synthase presequence" evidence="22">
    <location>
        <begin position="7"/>
        <end position="83"/>
    </location>
</feature>
<evidence type="ECO:0000256" key="13">
    <source>
        <dbReference type="ARBA" id="ARBA00023136"/>
    </source>
</evidence>
<evidence type="ECO:0000256" key="12">
    <source>
        <dbReference type="ARBA" id="ARBA00023133"/>
    </source>
</evidence>
<evidence type="ECO:0000256" key="7">
    <source>
        <dbReference type="ARBA" id="ARBA00022679"/>
    </source>
</evidence>
<evidence type="ECO:0000313" key="23">
    <source>
        <dbReference type="EMBL" id="QIA61823.1"/>
    </source>
</evidence>
<comment type="pathway">
    <text evidence="4 20">Porphyrin-containing compound metabolism; protoporphyrin-IX biosynthesis; 5-aminolevulinate from glycine: step 1/1.</text>
</comment>
<evidence type="ECO:0000256" key="16">
    <source>
        <dbReference type="ARBA" id="ARBA00031945"/>
    </source>
</evidence>
<comment type="cofactor">
    <cofactor evidence="1 19">
        <name>pyridoxal 5'-phosphate</name>
        <dbReference type="ChEBI" id="CHEBI:597326"/>
    </cofactor>
</comment>
<evidence type="ECO:0000259" key="21">
    <source>
        <dbReference type="Pfam" id="PF00155"/>
    </source>
</evidence>
<comment type="subcellular location">
    <subcellularLocation>
        <location evidence="2">Membrane</location>
        <topology evidence="2">Peripheral membrane protein</topology>
    </subcellularLocation>
    <subcellularLocation>
        <location evidence="3">Mitochondrion inner membrane</location>
    </subcellularLocation>
</comment>
<evidence type="ECO:0000256" key="14">
    <source>
        <dbReference type="ARBA" id="ARBA00023315"/>
    </source>
</evidence>
<dbReference type="FunFam" id="3.40.640.10:FF:000006">
    <property type="entry name" value="5-aminolevulinate synthase, mitochondrial"/>
    <property type="match status" value="1"/>
</dbReference>
<keyword evidence="10" id="KW-0809">Transit peptide</keyword>
<evidence type="ECO:0000256" key="5">
    <source>
        <dbReference type="ARBA" id="ARBA00008392"/>
    </source>
</evidence>
<dbReference type="InterPro" id="IPR001917">
    <property type="entry name" value="Aminotrans_II_pyridoxalP_BS"/>
</dbReference>
<dbReference type="Pfam" id="PF09029">
    <property type="entry name" value="Preseq_ALAS"/>
    <property type="match status" value="1"/>
</dbReference>
<dbReference type="Gene3D" id="3.40.640.10">
    <property type="entry name" value="Type I PLP-dependent aspartate aminotransferase-like (Major domain)"/>
    <property type="match status" value="1"/>
</dbReference>
<dbReference type="GO" id="GO:0005759">
    <property type="term" value="C:mitochondrial matrix"/>
    <property type="evidence" value="ECO:0007669"/>
    <property type="project" value="InterPro"/>
</dbReference>
<evidence type="ECO:0000256" key="9">
    <source>
        <dbReference type="ARBA" id="ARBA00022898"/>
    </source>
</evidence>
<accession>A0A6C0SNW4</accession>
<dbReference type="NCBIfam" id="TIGR01821">
    <property type="entry name" value="5aminolev_synth"/>
    <property type="match status" value="1"/>
</dbReference>
<dbReference type="GO" id="GO:0005743">
    <property type="term" value="C:mitochondrial inner membrane"/>
    <property type="evidence" value="ECO:0007669"/>
    <property type="project" value="UniProtKB-SubCell"/>
</dbReference>
<evidence type="ECO:0000259" key="22">
    <source>
        <dbReference type="Pfam" id="PF09029"/>
    </source>
</evidence>
<evidence type="ECO:0000256" key="15">
    <source>
        <dbReference type="ARBA" id="ARBA00031691"/>
    </source>
</evidence>
<dbReference type="GO" id="GO:0003870">
    <property type="term" value="F:5-aminolevulinate synthase activity"/>
    <property type="evidence" value="ECO:0007669"/>
    <property type="project" value="UniProtKB-EC"/>
</dbReference>
<dbReference type="EMBL" id="MN339472">
    <property type="protein sequence ID" value="QIZ30886.1"/>
    <property type="molecule type" value="mRNA"/>
</dbReference>
<evidence type="ECO:0000256" key="19">
    <source>
        <dbReference type="RuleBase" id="RU003693"/>
    </source>
</evidence>
<dbReference type="InterPro" id="IPR015422">
    <property type="entry name" value="PyrdxlP-dep_Trfase_small"/>
</dbReference>
<evidence type="ECO:0000256" key="1">
    <source>
        <dbReference type="ARBA" id="ARBA00001933"/>
    </source>
</evidence>
<evidence type="ECO:0000256" key="3">
    <source>
        <dbReference type="ARBA" id="ARBA00004273"/>
    </source>
</evidence>
<keyword evidence="7 20" id="KW-0808">Transferase</keyword>
<gene>
    <name evidence="24" type="primary">ALAS</name>
</gene>
<dbReference type="Pfam" id="PF00155">
    <property type="entry name" value="Aminotran_1_2"/>
    <property type="match status" value="1"/>
</dbReference>
<dbReference type="InterPro" id="IPR015421">
    <property type="entry name" value="PyrdxlP-dep_Trfase_major"/>
</dbReference>
<dbReference type="AlphaFoldDB" id="A0A6C0SNW4"/>
<dbReference type="PANTHER" id="PTHR13693:SF102">
    <property type="entry name" value="2-AMINO-3-KETOBUTYRATE COENZYME A LIGASE, MITOCHONDRIAL"/>
    <property type="match status" value="1"/>
</dbReference>
<dbReference type="EMBL" id="MN103193">
    <property type="protein sequence ID" value="QIA61823.1"/>
    <property type="molecule type" value="mRNA"/>
</dbReference>
<reference evidence="23" key="3">
    <citation type="journal article" date="2020" name="PLoS ONE">
        <title>Iron metabolic pathways in the processes of sponge plasticity.</title>
        <authorList>
            <person name="Finoshin A.D."/>
            <person name="Adameyko K.I."/>
            <person name="Mikhailov K.V."/>
            <person name="Kravchuk O.I."/>
            <person name="Georgiev A.A."/>
            <person name="Gornostaev N.G."/>
            <person name="Kosevich I.A."/>
            <person name="Mikhailov V.S."/>
            <person name="Gazizova G.R."/>
            <person name="Shagimardanova E.I."/>
            <person name="Gusev O.A."/>
            <person name="Lyupina Y.V."/>
        </authorList>
    </citation>
    <scope>NUCLEOTIDE SEQUENCE</scope>
</reference>
<name>A0A6C0SNW4_HALPA</name>
<dbReference type="InterPro" id="IPR010961">
    <property type="entry name" value="4pyrrol_synth_NH2levulA_synth"/>
</dbReference>
<evidence type="ECO:0000256" key="10">
    <source>
        <dbReference type="ARBA" id="ARBA00022946"/>
    </source>
</evidence>
<organism evidence="23">
    <name type="scientific">Halichondria panicea</name>
    <name type="common">Breadcrumb sponge</name>
    <dbReference type="NCBI Taxonomy" id="6063"/>
    <lineage>
        <taxon>Eukaryota</taxon>
        <taxon>Metazoa</taxon>
        <taxon>Porifera</taxon>
        <taxon>Demospongiae</taxon>
        <taxon>Heteroscleromorpha</taxon>
        <taxon>Suberitida</taxon>
        <taxon>Halichondriidae</taxon>
        <taxon>Halichondria</taxon>
        <taxon>Halichondria (Halichondria)</taxon>
    </lineage>
</organism>
<dbReference type="SUPFAM" id="SSF53383">
    <property type="entry name" value="PLP-dependent transferases"/>
    <property type="match status" value="1"/>
</dbReference>
<evidence type="ECO:0000256" key="2">
    <source>
        <dbReference type="ARBA" id="ARBA00004170"/>
    </source>
</evidence>
<dbReference type="InterPro" id="IPR015118">
    <property type="entry name" value="5aminolev_synth_preseq"/>
</dbReference>
<dbReference type="InterPro" id="IPR015424">
    <property type="entry name" value="PyrdxlP-dep_Trfase"/>
</dbReference>
<reference evidence="24" key="2">
    <citation type="submission" date="2019-08" db="EMBL/GenBank/DDBJ databases">
        <authorList>
            <person name="Adameyko K."/>
            <person name="Finoshin A."/>
            <person name="Kravchuk O."/>
            <person name="Gusev O."/>
            <person name="Shagimardanova E."/>
            <person name="Lyupina Y."/>
        </authorList>
    </citation>
    <scope>NUCLEOTIDE SEQUENCE</scope>
</reference>
<dbReference type="UniPathway" id="UPA00251">
    <property type="reaction ID" value="UER00375"/>
</dbReference>
<evidence type="ECO:0000256" key="6">
    <source>
        <dbReference type="ARBA" id="ARBA00013257"/>
    </source>
</evidence>
<comment type="catalytic activity">
    <reaction evidence="18">
        <text>succinyl-CoA + glycine + H(+) = 5-aminolevulinate + CO2 + CoA</text>
        <dbReference type="Rhea" id="RHEA:12921"/>
        <dbReference type="ChEBI" id="CHEBI:15378"/>
        <dbReference type="ChEBI" id="CHEBI:16526"/>
        <dbReference type="ChEBI" id="CHEBI:57287"/>
        <dbReference type="ChEBI" id="CHEBI:57292"/>
        <dbReference type="ChEBI" id="CHEBI:57305"/>
        <dbReference type="ChEBI" id="CHEBI:356416"/>
        <dbReference type="EC" id="2.3.1.37"/>
    </reaction>
    <physiologicalReaction direction="left-to-right" evidence="18">
        <dbReference type="Rhea" id="RHEA:12922"/>
    </physiologicalReaction>
</comment>
<proteinExistence type="evidence at transcript level"/>
<keyword evidence="14 20" id="KW-0012">Acyltransferase</keyword>
<protein>
    <recommendedName>
        <fullName evidence="6 20">5-aminolevulinate synthase</fullName>
        <ecNumber evidence="6 20">2.3.1.37</ecNumber>
    </recommendedName>
    <alternativeName>
        <fullName evidence="15 20">5-aminolevulinic acid synthase</fullName>
    </alternativeName>
    <alternativeName>
        <fullName evidence="16 20">Delta-ALA synthase</fullName>
    </alternativeName>
    <alternativeName>
        <fullName evidence="17 20">Delta-aminolevulinate synthase</fullName>
    </alternativeName>
</protein>
<evidence type="ECO:0000313" key="24">
    <source>
        <dbReference type="EMBL" id="QIZ30886.1"/>
    </source>
</evidence>
<evidence type="ECO:0000256" key="17">
    <source>
        <dbReference type="ARBA" id="ARBA00032773"/>
    </source>
</evidence>
<keyword evidence="9 19" id="KW-0663">Pyridoxal phosphate</keyword>
<evidence type="ECO:0000256" key="20">
    <source>
        <dbReference type="RuleBase" id="RU910713"/>
    </source>
</evidence>
<sequence length="612" mass="67583">MSLSAASKCPFLSCVPKSFLQHSGTSLNMYGQKCPVMSRMFHVGANSIKNMGRKSVSLEHFYRLAHGGATKPPQGGKCPFRAALQTRELHNTPPKPTVVAMSEVTPPVSETSEEHAQCKCVEQGKRPKGNCPFRWSSFLGPGVKETVRQVLAHPLPKRLGYDPTNIPSLPNGKLDYDGFFDSKIKSKMDDNSYRRFRVLARSADQFPVAKYFNEADVKVEEGKDVTVWCSNDYLGMSKHPKVIEATGRAIEKHGVGAGGTRNISGTSYYHVALEKELADLHKKDAALVFGSCYIANDATLSTLGKMMSNCVVFSDAGNHNSMIVGIRNGKTKKEIFRHNDPDHLEELLKQYDPKVPKVVAFESVYSMSGSIAPIKEICDVAHKYNALTFIDEVHAVGLYGERGAGIGERDGIMDDLDIVSGTLGKAFGVAGGYIAASSKLVDMVRSYADGFIFTTAMPPMQAVAARKSVQILKSEEGRELRAQHQSSVDNLRNALKAAGLPAFASPSHIIPLHVGDAKRCTEASLMLMEKYGVYVQDINFPTVQRGQEKLRIAPTPYHTAEMRKHFVNSLVEVWHELDLPFTKMENKCSYYDDYDSLNKKELDFNLPLALLF</sequence>
<evidence type="ECO:0000256" key="4">
    <source>
        <dbReference type="ARBA" id="ARBA00005029"/>
    </source>
</evidence>
<keyword evidence="8" id="KW-0999">Mitochondrion inner membrane</keyword>
<keyword evidence="11" id="KW-0496">Mitochondrion</keyword>
<dbReference type="CDD" id="cd06454">
    <property type="entry name" value="KBL_like"/>
    <property type="match status" value="1"/>
</dbReference>
<dbReference type="InterPro" id="IPR004839">
    <property type="entry name" value="Aminotransferase_I/II_large"/>
</dbReference>
<dbReference type="PROSITE" id="PS00599">
    <property type="entry name" value="AA_TRANSFER_CLASS_2"/>
    <property type="match status" value="1"/>
</dbReference>
<comment type="similarity">
    <text evidence="5 19">Belongs to the class-II pyridoxal-phosphate-dependent aminotransferase family.</text>
</comment>
<dbReference type="GO" id="GO:0030170">
    <property type="term" value="F:pyridoxal phosphate binding"/>
    <property type="evidence" value="ECO:0007669"/>
    <property type="project" value="UniProtKB-UniRule"/>
</dbReference>
<dbReference type="InterPro" id="IPR050087">
    <property type="entry name" value="AON_synthase_class-II"/>
</dbReference>
<dbReference type="Gene3D" id="3.90.1150.10">
    <property type="entry name" value="Aspartate Aminotransferase, domain 1"/>
    <property type="match status" value="1"/>
</dbReference>
<feature type="domain" description="Aminotransferase class I/classII large" evidence="21">
    <location>
        <begin position="223"/>
        <end position="570"/>
    </location>
</feature>
<evidence type="ECO:0000256" key="8">
    <source>
        <dbReference type="ARBA" id="ARBA00022792"/>
    </source>
</evidence>